<dbReference type="Proteomes" id="UP001500151">
    <property type="component" value="Unassembled WGS sequence"/>
</dbReference>
<gene>
    <name evidence="2" type="ORF">GCM10010307_61200</name>
</gene>
<organism evidence="2 3">
    <name type="scientific">Streptomyces vastus</name>
    <dbReference type="NCBI Taxonomy" id="285451"/>
    <lineage>
        <taxon>Bacteria</taxon>
        <taxon>Bacillati</taxon>
        <taxon>Actinomycetota</taxon>
        <taxon>Actinomycetes</taxon>
        <taxon>Kitasatosporales</taxon>
        <taxon>Streptomycetaceae</taxon>
        <taxon>Streptomyces</taxon>
    </lineage>
</organism>
<evidence type="ECO:0000313" key="3">
    <source>
        <dbReference type="Proteomes" id="UP001500151"/>
    </source>
</evidence>
<feature type="region of interest" description="Disordered" evidence="1">
    <location>
        <begin position="48"/>
        <end position="80"/>
    </location>
</feature>
<protein>
    <submittedName>
        <fullName evidence="2">Uncharacterized protein</fullName>
    </submittedName>
</protein>
<sequence length="93" mass="9632">MGRACCAFGHFAKARTGKGGWPFPRTGARACFAYVGGVPVGAGRGFISPSPRLPEDKGLRPFDPARGAAPGPRWGSAPDPIGLNGLVLKRRTG</sequence>
<reference evidence="3" key="1">
    <citation type="journal article" date="2019" name="Int. J. Syst. Evol. Microbiol.">
        <title>The Global Catalogue of Microorganisms (GCM) 10K type strain sequencing project: providing services to taxonomists for standard genome sequencing and annotation.</title>
        <authorList>
            <consortium name="The Broad Institute Genomics Platform"/>
            <consortium name="The Broad Institute Genome Sequencing Center for Infectious Disease"/>
            <person name="Wu L."/>
            <person name="Ma J."/>
        </authorList>
    </citation>
    <scope>NUCLEOTIDE SEQUENCE [LARGE SCALE GENOMIC DNA]</scope>
    <source>
        <strain evidence="3">JCM 4524</strain>
    </source>
</reference>
<comment type="caution">
    <text evidence="2">The sequence shown here is derived from an EMBL/GenBank/DDBJ whole genome shotgun (WGS) entry which is preliminary data.</text>
</comment>
<keyword evidence="3" id="KW-1185">Reference proteome</keyword>
<accession>A0ABP6DWC1</accession>
<evidence type="ECO:0000256" key="1">
    <source>
        <dbReference type="SAM" id="MobiDB-lite"/>
    </source>
</evidence>
<dbReference type="EMBL" id="BAAASJ010000097">
    <property type="protein sequence ID" value="GAA2651383.1"/>
    <property type="molecule type" value="Genomic_DNA"/>
</dbReference>
<evidence type="ECO:0000313" key="2">
    <source>
        <dbReference type="EMBL" id="GAA2651383.1"/>
    </source>
</evidence>
<name>A0ABP6DWC1_9ACTN</name>
<proteinExistence type="predicted"/>